<dbReference type="AlphaFoldDB" id="A0A383WA47"/>
<dbReference type="InterPro" id="IPR004136">
    <property type="entry name" value="NMO"/>
</dbReference>
<dbReference type="STRING" id="3088.A0A383WA47"/>
<dbReference type="Proteomes" id="UP000256970">
    <property type="component" value="Unassembled WGS sequence"/>
</dbReference>
<name>A0A383WA47_TETOB</name>
<organism evidence="7 8">
    <name type="scientific">Tetradesmus obliquus</name>
    <name type="common">Green alga</name>
    <name type="synonym">Acutodesmus obliquus</name>
    <dbReference type="NCBI Taxonomy" id="3088"/>
    <lineage>
        <taxon>Eukaryota</taxon>
        <taxon>Viridiplantae</taxon>
        <taxon>Chlorophyta</taxon>
        <taxon>core chlorophytes</taxon>
        <taxon>Chlorophyceae</taxon>
        <taxon>CS clade</taxon>
        <taxon>Sphaeropleales</taxon>
        <taxon>Scenedesmaceae</taxon>
        <taxon>Tetradesmus</taxon>
    </lineage>
</organism>
<keyword evidence="4" id="KW-0288">FMN</keyword>
<evidence type="ECO:0000256" key="2">
    <source>
        <dbReference type="ARBA" id="ARBA00009881"/>
    </source>
</evidence>
<gene>
    <name evidence="7" type="ORF">BQ4739_LOCUS14363</name>
</gene>
<comment type="similarity">
    <text evidence="2">Belongs to the nitronate monooxygenase family. NMO class I subfamily.</text>
</comment>
<dbReference type="InterPro" id="IPR013785">
    <property type="entry name" value="Aldolase_TIM"/>
</dbReference>
<dbReference type="Gene3D" id="3.20.20.70">
    <property type="entry name" value="Aldolase class I"/>
    <property type="match status" value="1"/>
</dbReference>
<sequence length="369" mass="38510">MLSRLGMSNPVVLAPMAGCCTPALVAAVSNAGGLGMYGAASLPASQLPSIVQDIRAQLQQPDLPFGINLFVPPAELPPHTEAQQAALRQVHAYYADAAARLQLDCEVAAPTPDLAALQANFTAQVQVLLDEAVPVIAFYFGLPEQQLLSRIQAAGTFTMGTVTCLQEAQKLQAAGIDAMVVQGSEAGGHRGTWYKTGDYTPHMTGTTTLVALLAQQVRDVPLLAAGGIMNGGQVAAALAAGAAAVQVGTAFLTTAEAGTPQPGRQLLLQDHTRGTTVTQAFTGRPARGLTNQATRDLQQLQQQLPLSLIGLVNARPFYNAAASVSSDYVLQLCGQGYPLCRECSAGELVRQLLQEAEAEVQELGKEDAA</sequence>
<dbReference type="SUPFAM" id="SSF51412">
    <property type="entry name" value="Inosine monophosphate dehydrogenase (IMPDH)"/>
    <property type="match status" value="1"/>
</dbReference>
<dbReference type="EMBL" id="FNXT01001206">
    <property type="protein sequence ID" value="SZX74113.1"/>
    <property type="molecule type" value="Genomic_DNA"/>
</dbReference>
<accession>A0A383WA47</accession>
<dbReference type="Pfam" id="PF03060">
    <property type="entry name" value="NMO"/>
    <property type="match status" value="1"/>
</dbReference>
<evidence type="ECO:0000256" key="3">
    <source>
        <dbReference type="ARBA" id="ARBA00022630"/>
    </source>
</evidence>
<evidence type="ECO:0000256" key="1">
    <source>
        <dbReference type="ARBA" id="ARBA00001917"/>
    </source>
</evidence>
<keyword evidence="6" id="KW-0503">Monooxygenase</keyword>
<keyword evidence="3" id="KW-0285">Flavoprotein</keyword>
<dbReference type="PANTHER" id="PTHR42747:SF3">
    <property type="entry name" value="NITRONATE MONOOXYGENASE-RELATED"/>
    <property type="match status" value="1"/>
</dbReference>
<dbReference type="PANTHER" id="PTHR42747">
    <property type="entry name" value="NITRONATE MONOOXYGENASE-RELATED"/>
    <property type="match status" value="1"/>
</dbReference>
<reference evidence="7 8" key="1">
    <citation type="submission" date="2016-10" db="EMBL/GenBank/DDBJ databases">
        <authorList>
            <person name="Cai Z."/>
        </authorList>
    </citation>
    <scope>NUCLEOTIDE SEQUENCE [LARGE SCALE GENOMIC DNA]</scope>
</reference>
<comment type="cofactor">
    <cofactor evidence="1">
        <name>FMN</name>
        <dbReference type="ChEBI" id="CHEBI:58210"/>
    </cofactor>
</comment>
<keyword evidence="8" id="KW-1185">Reference proteome</keyword>
<evidence type="ECO:0000256" key="5">
    <source>
        <dbReference type="ARBA" id="ARBA00023002"/>
    </source>
</evidence>
<evidence type="ECO:0000313" key="8">
    <source>
        <dbReference type="Proteomes" id="UP000256970"/>
    </source>
</evidence>
<proteinExistence type="inferred from homology"/>
<evidence type="ECO:0000313" key="7">
    <source>
        <dbReference type="EMBL" id="SZX74113.1"/>
    </source>
</evidence>
<evidence type="ECO:0000256" key="6">
    <source>
        <dbReference type="ARBA" id="ARBA00023033"/>
    </source>
</evidence>
<evidence type="ECO:0000256" key="4">
    <source>
        <dbReference type="ARBA" id="ARBA00022643"/>
    </source>
</evidence>
<dbReference type="CDD" id="cd04730">
    <property type="entry name" value="NPD_like"/>
    <property type="match status" value="1"/>
</dbReference>
<dbReference type="GO" id="GO:0018580">
    <property type="term" value="F:nitronate monooxygenase activity"/>
    <property type="evidence" value="ECO:0007669"/>
    <property type="project" value="InterPro"/>
</dbReference>
<protein>
    <submittedName>
        <fullName evidence="7">Uncharacterized protein</fullName>
    </submittedName>
</protein>
<keyword evidence="5" id="KW-0560">Oxidoreductase</keyword>